<evidence type="ECO:0000256" key="1">
    <source>
        <dbReference type="SAM" id="MobiDB-lite"/>
    </source>
</evidence>
<geneLocation type="plasmid" evidence="3">
    <name>pSM42_Rh02_Rh04</name>
</geneLocation>
<evidence type="ECO:0008006" key="6">
    <source>
        <dbReference type="Google" id="ProtNLM"/>
    </source>
</evidence>
<reference evidence="3 4" key="1">
    <citation type="submission" date="2019-02" db="EMBL/GenBank/DDBJ databases">
        <title>The genomic architecture of introgression among sibling species of bacteria.</title>
        <authorList>
            <person name="Cavassim M.I.A."/>
            <person name="Moeskjaer S."/>
            <person name="Moslemi C."/>
            <person name="Fields B."/>
            <person name="Bachmann A."/>
            <person name="Vilhjalmsson B."/>
            <person name="Schierup M.H."/>
            <person name="Young J.P.W."/>
            <person name="Andersen S.U."/>
        </authorList>
    </citation>
    <scope>NUCLEOTIDE SEQUENCE [LARGE SCALE GENOMIC DNA]</scope>
    <source>
        <strain evidence="3 4">SM42</strain>
        <plasmid evidence="3">pSM42_Rh02_Rh04</plasmid>
    </source>
</reference>
<evidence type="ECO:0000313" key="2">
    <source>
        <dbReference type="EMBL" id="NEI51489.1"/>
    </source>
</evidence>
<reference evidence="2 5" key="2">
    <citation type="submission" date="2019-12" db="EMBL/GenBank/DDBJ databases">
        <title>Rhizobium genotypes associated with high levels of biological nitrogen fixation by grain legumes in a temperate-maritime cropping system.</title>
        <authorList>
            <person name="Maluk M."/>
            <person name="Francesc Ferrando Molina F."/>
            <person name="Lopez Del Egido L."/>
            <person name="Lafos M."/>
            <person name="Langarica-Fuentes A."/>
            <person name="Gebre Yohannes G."/>
            <person name="Young M.W."/>
            <person name="Martin P."/>
            <person name="Gantlett R."/>
            <person name="Kenicer G."/>
            <person name="Hawes C."/>
            <person name="Begg G.S."/>
            <person name="Quilliam R.S."/>
            <person name="Squire G.R."/>
            <person name="Poole P.S."/>
            <person name="Young P.W."/>
            <person name="Iannetta P.M."/>
            <person name="James E.K."/>
        </authorList>
    </citation>
    <scope>NUCLEOTIDE SEQUENCE [LARGE SCALE GENOMIC DNA]</scope>
    <source>
        <strain evidence="2 5">JHI985</strain>
    </source>
</reference>
<dbReference type="Proteomes" id="UP000291892">
    <property type="component" value="Unassembled WGS sequence"/>
</dbReference>
<name>A0AAE8TZ21_9HYPH</name>
<feature type="compositionally biased region" description="Basic and acidic residues" evidence="1">
    <location>
        <begin position="26"/>
        <end position="50"/>
    </location>
</feature>
<dbReference type="Proteomes" id="UP000661163">
    <property type="component" value="Unassembled WGS sequence"/>
</dbReference>
<dbReference type="AlphaFoldDB" id="A0AAE8TZ21"/>
<dbReference type="EMBL" id="SIKX01000003">
    <property type="protein sequence ID" value="TBF05212.1"/>
    <property type="molecule type" value="Genomic_DNA"/>
</dbReference>
<feature type="region of interest" description="Disordered" evidence="1">
    <location>
        <begin position="25"/>
        <end position="100"/>
    </location>
</feature>
<accession>A0AAE8TZ21</accession>
<evidence type="ECO:0000313" key="4">
    <source>
        <dbReference type="Proteomes" id="UP000291892"/>
    </source>
</evidence>
<evidence type="ECO:0000313" key="3">
    <source>
        <dbReference type="EMBL" id="TBF05212.1"/>
    </source>
</evidence>
<gene>
    <name evidence="3" type="ORF">ELG94_31510</name>
    <name evidence="2" type="ORF">GR217_27925</name>
</gene>
<proteinExistence type="predicted"/>
<sequence length="100" mass="11559">MNHCIAEIEYRAWAHDGNLRHASYKGLRERQDRPPFTRLTEDRRDLEHSPTRSRRAVFVDIEIGGRGRDSNPASQLEGWKQPRIPEGSGERRAPITLTPD</sequence>
<protein>
    <recommendedName>
        <fullName evidence="6">DNA ligase (ATP)</fullName>
    </recommendedName>
</protein>
<comment type="caution">
    <text evidence="3">The sequence shown here is derived from an EMBL/GenBank/DDBJ whole genome shotgun (WGS) entry which is preliminary data.</text>
</comment>
<evidence type="ECO:0000313" key="5">
    <source>
        <dbReference type="Proteomes" id="UP000661163"/>
    </source>
</evidence>
<organism evidence="3 4">
    <name type="scientific">Rhizobium ruizarguesonis</name>
    <dbReference type="NCBI Taxonomy" id="2081791"/>
    <lineage>
        <taxon>Bacteria</taxon>
        <taxon>Pseudomonadati</taxon>
        <taxon>Pseudomonadota</taxon>
        <taxon>Alphaproteobacteria</taxon>
        <taxon>Hyphomicrobiales</taxon>
        <taxon>Rhizobiaceae</taxon>
        <taxon>Rhizobium/Agrobacterium group</taxon>
        <taxon>Rhizobium</taxon>
    </lineage>
</organism>
<keyword evidence="3" id="KW-0614">Plasmid</keyword>
<dbReference type="EMBL" id="WUFC01000028">
    <property type="protein sequence ID" value="NEI51489.1"/>
    <property type="molecule type" value="Genomic_DNA"/>
</dbReference>